<dbReference type="STRING" id="1220162.K1VGT2"/>
<proteinExistence type="predicted"/>
<dbReference type="OrthoDB" id="2094445at2759"/>
<protein>
    <submittedName>
        <fullName evidence="2">Uncharacterized protein</fullName>
    </submittedName>
</protein>
<accession>K1VGT2</accession>
<evidence type="ECO:0000313" key="3">
    <source>
        <dbReference type="Proteomes" id="UP000006757"/>
    </source>
</evidence>
<sequence length="90" mass="9502">MSYTIAGRAIKSFPRRPAPSPVIKLIRSALGTIFSTIGIALASSGGDKKEQAAPPAAKDDTSINTGNKEEDDFIRQFVAAAEEKGDDGKH</sequence>
<feature type="compositionally biased region" description="Basic and acidic residues" evidence="1">
    <location>
        <begin position="46"/>
        <end position="61"/>
    </location>
</feature>
<dbReference type="eggNOG" id="ENOG502RAA7">
    <property type="taxonomic scope" value="Eukaryota"/>
</dbReference>
<dbReference type="InParanoid" id="K1VGT2"/>
<dbReference type="HOGENOM" id="CLU_172736_0_0_1"/>
<comment type="caution">
    <text evidence="2">The sequence shown here is derived from an EMBL/GenBank/DDBJ whole genome shotgun (WGS) entry which is preliminary data.</text>
</comment>
<feature type="region of interest" description="Disordered" evidence="1">
    <location>
        <begin position="44"/>
        <end position="69"/>
    </location>
</feature>
<gene>
    <name evidence="2" type="ORF">A1Q2_02430</name>
</gene>
<keyword evidence="3" id="KW-1185">Reference proteome</keyword>
<name>K1VGT2_TRIAC</name>
<dbReference type="Proteomes" id="UP000006757">
    <property type="component" value="Unassembled WGS sequence"/>
</dbReference>
<dbReference type="AlphaFoldDB" id="K1VGT2"/>
<dbReference type="InterPro" id="IPR021278">
    <property type="entry name" value="ATP19"/>
</dbReference>
<evidence type="ECO:0000313" key="2">
    <source>
        <dbReference type="EMBL" id="EKD03320.1"/>
    </source>
</evidence>
<organism evidence="2 3">
    <name type="scientific">Trichosporon asahii var. asahii (strain CBS 8904)</name>
    <name type="common">Yeast</name>
    <dbReference type="NCBI Taxonomy" id="1220162"/>
    <lineage>
        <taxon>Eukaryota</taxon>
        <taxon>Fungi</taxon>
        <taxon>Dikarya</taxon>
        <taxon>Basidiomycota</taxon>
        <taxon>Agaricomycotina</taxon>
        <taxon>Tremellomycetes</taxon>
        <taxon>Trichosporonales</taxon>
        <taxon>Trichosporonaceae</taxon>
        <taxon>Trichosporon</taxon>
    </lineage>
</organism>
<dbReference type="EMBL" id="AMBO01000260">
    <property type="protein sequence ID" value="EKD03320.1"/>
    <property type="molecule type" value="Genomic_DNA"/>
</dbReference>
<dbReference type="Pfam" id="PF11022">
    <property type="entry name" value="ATP19"/>
    <property type="match status" value="1"/>
</dbReference>
<evidence type="ECO:0000256" key="1">
    <source>
        <dbReference type="SAM" id="MobiDB-lite"/>
    </source>
</evidence>
<reference evidence="2 3" key="1">
    <citation type="journal article" date="2012" name="Eukaryot. Cell">
        <title>Genome sequence of the Trichosporon asahii environmental strain CBS 8904.</title>
        <authorList>
            <person name="Yang R.Y."/>
            <person name="Li H.T."/>
            <person name="Zhu H."/>
            <person name="Zhou G.P."/>
            <person name="Wang M."/>
            <person name="Wang L."/>
        </authorList>
    </citation>
    <scope>NUCLEOTIDE SEQUENCE [LARGE SCALE GENOMIC DNA]</scope>
    <source>
        <strain evidence="2 3">CBS 8904</strain>
    </source>
</reference>